<comment type="subcellular location">
    <subcellularLocation>
        <location evidence="2">Secreted</location>
    </subcellularLocation>
</comment>
<feature type="region of interest" description="Disordered" evidence="16">
    <location>
        <begin position="252"/>
        <end position="321"/>
    </location>
</feature>
<keyword evidence="5 17" id="KW-0732">Signal</keyword>
<comment type="catalytic activity">
    <reaction evidence="14">
        <text>[(1-&gt;4)-beta-D-glucosyl]n+m + reduced acceptor + O2 = 4-dehydro-beta-D-glucosyl-[(1-&gt;4)-beta-D-glucosyl]n-1 + [(1-&gt;4)-beta-D-glucosyl]m + acceptor + H2O.</text>
        <dbReference type="EC" id="1.14.99.56"/>
    </reaction>
</comment>
<evidence type="ECO:0000256" key="4">
    <source>
        <dbReference type="ARBA" id="ARBA00022723"/>
    </source>
</evidence>
<evidence type="ECO:0000256" key="9">
    <source>
        <dbReference type="ARBA" id="ARBA00023033"/>
    </source>
</evidence>
<keyword evidence="8" id="KW-0186">Copper</keyword>
<dbReference type="AlphaFoldDB" id="A0A8H3ARB8"/>
<keyword evidence="6" id="KW-0136">Cellulose degradation</keyword>
<dbReference type="CDD" id="cd21175">
    <property type="entry name" value="LPMO_AA9"/>
    <property type="match status" value="1"/>
</dbReference>
<feature type="chain" id="PRO_5034148672" description="lytic cellulose monooxygenase (C4-dehydrogenating)" evidence="17">
    <location>
        <begin position="20"/>
        <end position="321"/>
    </location>
</feature>
<dbReference type="InterPro" id="IPR049892">
    <property type="entry name" value="AA9"/>
</dbReference>
<evidence type="ECO:0000256" key="11">
    <source>
        <dbReference type="ARBA" id="ARBA00023277"/>
    </source>
</evidence>
<dbReference type="Gene3D" id="2.70.50.70">
    <property type="match status" value="1"/>
</dbReference>
<evidence type="ECO:0000256" key="3">
    <source>
        <dbReference type="ARBA" id="ARBA00022525"/>
    </source>
</evidence>
<keyword evidence="12" id="KW-0624">Polysaccharide degradation</keyword>
<name>A0A8H3ARB8_9AGAM</name>
<evidence type="ECO:0000259" key="18">
    <source>
        <dbReference type="Pfam" id="PF03443"/>
    </source>
</evidence>
<feature type="compositionally biased region" description="Basic and acidic residues" evidence="16">
    <location>
        <begin position="284"/>
        <end position="294"/>
    </location>
</feature>
<dbReference type="GO" id="GO:0004497">
    <property type="term" value="F:monooxygenase activity"/>
    <property type="evidence" value="ECO:0007669"/>
    <property type="project" value="UniProtKB-KW"/>
</dbReference>
<evidence type="ECO:0000313" key="20">
    <source>
        <dbReference type="Proteomes" id="UP000663841"/>
    </source>
</evidence>
<dbReference type="GO" id="GO:0046872">
    <property type="term" value="F:metal ion binding"/>
    <property type="evidence" value="ECO:0007669"/>
    <property type="project" value="UniProtKB-KW"/>
</dbReference>
<evidence type="ECO:0000256" key="16">
    <source>
        <dbReference type="SAM" id="MobiDB-lite"/>
    </source>
</evidence>
<evidence type="ECO:0000256" key="6">
    <source>
        <dbReference type="ARBA" id="ARBA00023001"/>
    </source>
</evidence>
<comment type="similarity">
    <text evidence="13">Belongs to the polysaccharide monooxygenase AA9 family.</text>
</comment>
<proteinExistence type="inferred from homology"/>
<organism evidence="19 20">
    <name type="scientific">Rhizoctonia solani</name>
    <dbReference type="NCBI Taxonomy" id="456999"/>
    <lineage>
        <taxon>Eukaryota</taxon>
        <taxon>Fungi</taxon>
        <taxon>Dikarya</taxon>
        <taxon>Basidiomycota</taxon>
        <taxon>Agaricomycotina</taxon>
        <taxon>Agaricomycetes</taxon>
        <taxon>Cantharellales</taxon>
        <taxon>Ceratobasidiaceae</taxon>
        <taxon>Rhizoctonia</taxon>
    </lineage>
</organism>
<dbReference type="GO" id="GO:0030245">
    <property type="term" value="P:cellulose catabolic process"/>
    <property type="evidence" value="ECO:0007669"/>
    <property type="project" value="UniProtKB-KW"/>
</dbReference>
<evidence type="ECO:0000256" key="17">
    <source>
        <dbReference type="SAM" id="SignalP"/>
    </source>
</evidence>
<feature type="signal peptide" evidence="17">
    <location>
        <begin position="1"/>
        <end position="19"/>
    </location>
</feature>
<evidence type="ECO:0000256" key="10">
    <source>
        <dbReference type="ARBA" id="ARBA00023157"/>
    </source>
</evidence>
<keyword evidence="10" id="KW-1015">Disulfide bond</keyword>
<protein>
    <recommendedName>
        <fullName evidence="15">lytic cellulose monooxygenase (C4-dehydrogenating)</fullName>
        <ecNumber evidence="15">1.14.99.56</ecNumber>
    </recommendedName>
</protein>
<keyword evidence="3" id="KW-0964">Secreted</keyword>
<feature type="compositionally biased region" description="Low complexity" evidence="16">
    <location>
        <begin position="270"/>
        <end position="280"/>
    </location>
</feature>
<dbReference type="EMBL" id="CAJMWW010000085">
    <property type="protein sequence ID" value="CAE6432450.1"/>
    <property type="molecule type" value="Genomic_DNA"/>
</dbReference>
<evidence type="ECO:0000313" key="19">
    <source>
        <dbReference type="EMBL" id="CAE6432450.1"/>
    </source>
</evidence>
<sequence>MLFSSVLSVVALAVSSVNAHGYIKTLVADGKTYKGPVAGSGKIASPIRQISTTSPYKDVNGPGMTCGRDAKPASQIAAVTAGSTIKMTWEDHPGDTWNHDLGPLMTYMTKVPEGQTADKFNPSSAQWFKVAQAGIGSNGKWAQAALMSGAAHSVQIPKNIPSGQYILRHEIIALHLADKRGGVEFYGGCVQLDVKGGTGGGNFLSGVATAKFPGGYSLDDKGIHVNVFNGKLNYVFPGPAIAKFSSSSSSVKAASNVTTTNDEDEDEETTTSASSTTKAKPTGKKSDKSNDRRSMPGWTSRMHKRYLGAVHAPAPAHVASD</sequence>
<keyword evidence="9" id="KW-0503">Monooxygenase</keyword>
<evidence type="ECO:0000256" key="8">
    <source>
        <dbReference type="ARBA" id="ARBA00023008"/>
    </source>
</evidence>
<dbReference type="EC" id="1.14.99.56" evidence="15"/>
<feature type="compositionally biased region" description="Low complexity" evidence="16">
    <location>
        <begin position="309"/>
        <end position="321"/>
    </location>
</feature>
<evidence type="ECO:0000256" key="7">
    <source>
        <dbReference type="ARBA" id="ARBA00023002"/>
    </source>
</evidence>
<evidence type="ECO:0000256" key="2">
    <source>
        <dbReference type="ARBA" id="ARBA00004613"/>
    </source>
</evidence>
<dbReference type="Proteomes" id="UP000663841">
    <property type="component" value="Unassembled WGS sequence"/>
</dbReference>
<feature type="domain" description="Auxiliary Activity family 9 catalytic" evidence="18">
    <location>
        <begin position="20"/>
        <end position="229"/>
    </location>
</feature>
<evidence type="ECO:0000256" key="14">
    <source>
        <dbReference type="ARBA" id="ARBA00045077"/>
    </source>
</evidence>
<evidence type="ECO:0000256" key="12">
    <source>
        <dbReference type="ARBA" id="ARBA00023326"/>
    </source>
</evidence>
<evidence type="ECO:0000256" key="15">
    <source>
        <dbReference type="ARBA" id="ARBA00047174"/>
    </source>
</evidence>
<dbReference type="GO" id="GO:0005576">
    <property type="term" value="C:extracellular region"/>
    <property type="evidence" value="ECO:0007669"/>
    <property type="project" value="UniProtKB-SubCell"/>
</dbReference>
<comment type="cofactor">
    <cofactor evidence="1">
        <name>Cu(2+)</name>
        <dbReference type="ChEBI" id="CHEBI:29036"/>
    </cofactor>
</comment>
<evidence type="ECO:0000256" key="13">
    <source>
        <dbReference type="ARBA" id="ARBA00044502"/>
    </source>
</evidence>
<comment type="caution">
    <text evidence="19">The sequence shown here is derived from an EMBL/GenBank/DDBJ whole genome shotgun (WGS) entry which is preliminary data.</text>
</comment>
<dbReference type="InterPro" id="IPR005103">
    <property type="entry name" value="AA9_LPMO"/>
</dbReference>
<dbReference type="Pfam" id="PF03443">
    <property type="entry name" value="AA9"/>
    <property type="match status" value="1"/>
</dbReference>
<keyword evidence="11" id="KW-0119">Carbohydrate metabolism</keyword>
<dbReference type="PANTHER" id="PTHR33353:SF10">
    <property type="entry name" value="ENDO-BETA-1,4-GLUCANASE D"/>
    <property type="match status" value="1"/>
</dbReference>
<evidence type="ECO:0000256" key="1">
    <source>
        <dbReference type="ARBA" id="ARBA00001973"/>
    </source>
</evidence>
<gene>
    <name evidence="19" type="ORF">RDB_LOCUS70622</name>
</gene>
<reference evidence="19" key="1">
    <citation type="submission" date="2021-01" db="EMBL/GenBank/DDBJ databases">
        <authorList>
            <person name="Kaushik A."/>
        </authorList>
    </citation>
    <scope>NUCLEOTIDE SEQUENCE</scope>
    <source>
        <strain evidence="19">AG3-T5</strain>
    </source>
</reference>
<evidence type="ECO:0000256" key="5">
    <source>
        <dbReference type="ARBA" id="ARBA00022729"/>
    </source>
</evidence>
<keyword evidence="4" id="KW-0479">Metal-binding</keyword>
<keyword evidence="7" id="KW-0560">Oxidoreductase</keyword>
<accession>A0A8H3ARB8</accession>
<dbReference type="PANTHER" id="PTHR33353">
    <property type="entry name" value="PUTATIVE (AFU_ORTHOLOGUE AFUA_1G12560)-RELATED"/>
    <property type="match status" value="1"/>
</dbReference>